<gene>
    <name evidence="2" type="ORF">UT63_C0069G0005</name>
</gene>
<organism evidence="2 3">
    <name type="scientific">Candidatus Gottesmanbacteria bacterium GW2011_GWC2_39_8</name>
    <dbReference type="NCBI Taxonomy" id="1618450"/>
    <lineage>
        <taxon>Bacteria</taxon>
        <taxon>Candidatus Gottesmaniibacteriota</taxon>
    </lineage>
</organism>
<accession>A0A0G0T0S7</accession>
<dbReference type="AlphaFoldDB" id="A0A0G0T0S7"/>
<dbReference type="Proteomes" id="UP000034539">
    <property type="component" value="Unassembled WGS sequence"/>
</dbReference>
<feature type="region of interest" description="Disordered" evidence="1">
    <location>
        <begin position="48"/>
        <end position="105"/>
    </location>
</feature>
<feature type="compositionally biased region" description="Acidic residues" evidence="1">
    <location>
        <begin position="60"/>
        <end position="69"/>
    </location>
</feature>
<dbReference type="EMBL" id="LBXN01000069">
    <property type="protein sequence ID" value="KKR31467.1"/>
    <property type="molecule type" value="Genomic_DNA"/>
</dbReference>
<evidence type="ECO:0000313" key="2">
    <source>
        <dbReference type="EMBL" id="KKR31467.1"/>
    </source>
</evidence>
<name>A0A0G0T0S7_9BACT</name>
<evidence type="ECO:0000313" key="3">
    <source>
        <dbReference type="Proteomes" id="UP000034539"/>
    </source>
</evidence>
<feature type="compositionally biased region" description="Basic and acidic residues" evidence="1">
    <location>
        <begin position="96"/>
        <end position="105"/>
    </location>
</feature>
<comment type="caution">
    <text evidence="2">The sequence shown here is derived from an EMBL/GenBank/DDBJ whole genome shotgun (WGS) entry which is preliminary data.</text>
</comment>
<feature type="compositionally biased region" description="Basic and acidic residues" evidence="1">
    <location>
        <begin position="70"/>
        <end position="88"/>
    </location>
</feature>
<proteinExistence type="predicted"/>
<protein>
    <submittedName>
        <fullName evidence="2">Uncharacterized protein</fullName>
    </submittedName>
</protein>
<reference evidence="2 3" key="1">
    <citation type="journal article" date="2015" name="Nature">
        <title>rRNA introns, odd ribosomes, and small enigmatic genomes across a large radiation of phyla.</title>
        <authorList>
            <person name="Brown C.T."/>
            <person name="Hug L.A."/>
            <person name="Thomas B.C."/>
            <person name="Sharon I."/>
            <person name="Castelle C.J."/>
            <person name="Singh A."/>
            <person name="Wilkins M.J."/>
            <person name="Williams K.H."/>
            <person name="Banfield J.F."/>
        </authorList>
    </citation>
    <scope>NUCLEOTIDE SEQUENCE [LARGE SCALE GENOMIC DNA]</scope>
</reference>
<evidence type="ECO:0000256" key="1">
    <source>
        <dbReference type="SAM" id="MobiDB-lite"/>
    </source>
</evidence>
<sequence length="105" mass="11931">MSISTILVNDRLPVKMAIIIIRFTRIVYPGITVTDYIKKMMQTKLPPSVIGEQSVSGDMPDPESDDDTLENEHEVGLKLNEDEEHPKPLDLAGDMNKAEEYHKRH</sequence>